<keyword evidence="1" id="KW-0732">Signal</keyword>
<feature type="chain" id="PRO_5046010770" evidence="1">
    <location>
        <begin position="25"/>
        <end position="118"/>
    </location>
</feature>
<organism evidence="2 3">
    <name type="scientific">Dyadobacter arcticus</name>
    <dbReference type="NCBI Taxonomy" id="1078754"/>
    <lineage>
        <taxon>Bacteria</taxon>
        <taxon>Pseudomonadati</taxon>
        <taxon>Bacteroidota</taxon>
        <taxon>Cytophagia</taxon>
        <taxon>Cytophagales</taxon>
        <taxon>Spirosomataceae</taxon>
        <taxon>Dyadobacter</taxon>
    </lineage>
</organism>
<sequence>MMTRLKNLTLIFAVLLLASFTALHHGWADYDQTKPTDFKTKIEESIYENPHVLAKVKYKKELITVFLAPTSRMTDRGLTADMITKGTSVQLVAYPHKTEKNQMRAERIFVDGKKFELR</sequence>
<dbReference type="EMBL" id="JAASQJ010000004">
    <property type="protein sequence ID" value="NIJ55011.1"/>
    <property type="molecule type" value="Genomic_DNA"/>
</dbReference>
<protein>
    <submittedName>
        <fullName evidence="2">Uncharacterized protein</fullName>
    </submittedName>
</protein>
<evidence type="ECO:0000313" key="3">
    <source>
        <dbReference type="Proteomes" id="UP001179181"/>
    </source>
</evidence>
<comment type="caution">
    <text evidence="2">The sequence shown here is derived from an EMBL/GenBank/DDBJ whole genome shotgun (WGS) entry which is preliminary data.</text>
</comment>
<feature type="signal peptide" evidence="1">
    <location>
        <begin position="1"/>
        <end position="24"/>
    </location>
</feature>
<name>A0ABX0UVQ4_9BACT</name>
<gene>
    <name evidence="2" type="ORF">FHS68_004198</name>
</gene>
<accession>A0ABX0UVQ4</accession>
<evidence type="ECO:0000313" key="2">
    <source>
        <dbReference type="EMBL" id="NIJ55011.1"/>
    </source>
</evidence>
<dbReference type="RefSeq" id="WP_229211990.1">
    <property type="nucleotide sequence ID" value="NZ_JAASQJ010000004.1"/>
</dbReference>
<evidence type="ECO:0000256" key="1">
    <source>
        <dbReference type="SAM" id="SignalP"/>
    </source>
</evidence>
<dbReference type="InterPro" id="IPR046150">
    <property type="entry name" value="DUF6152"/>
</dbReference>
<dbReference type="Pfam" id="PF19649">
    <property type="entry name" value="DUF6152"/>
    <property type="match status" value="1"/>
</dbReference>
<reference evidence="2 3" key="1">
    <citation type="submission" date="2020-03" db="EMBL/GenBank/DDBJ databases">
        <title>Genomic Encyclopedia of Type Strains, Phase IV (KMG-IV): sequencing the most valuable type-strain genomes for metagenomic binning, comparative biology and taxonomic classification.</title>
        <authorList>
            <person name="Goeker M."/>
        </authorList>
    </citation>
    <scope>NUCLEOTIDE SEQUENCE [LARGE SCALE GENOMIC DNA]</scope>
    <source>
        <strain evidence="2 3">DSM 102865</strain>
    </source>
</reference>
<keyword evidence="3" id="KW-1185">Reference proteome</keyword>
<proteinExistence type="predicted"/>
<dbReference type="Proteomes" id="UP001179181">
    <property type="component" value="Unassembled WGS sequence"/>
</dbReference>